<evidence type="ECO:0000256" key="1">
    <source>
        <dbReference type="SAM" id="SignalP"/>
    </source>
</evidence>
<dbReference type="EMBL" id="FNBX01000016">
    <property type="protein sequence ID" value="SDF86097.1"/>
    <property type="molecule type" value="Genomic_DNA"/>
</dbReference>
<dbReference type="InterPro" id="IPR032323">
    <property type="entry name" value="DUF4851"/>
</dbReference>
<sequence>MKKLLLCWAALCGALLLGCAQAERRGVLDGAYVSTARPAISARAAQLPLMGNGRWHVQLPDTDMVGGLPVRVWLAVYGAAAPQGALAIVAHAEVPQGWFWDGASRRSFSVDPGVELLGDMGFQASTAIVSAKRDPFTALAGVKEETDGRPTAWLVRQFMARANFDRDKIVLEYREPLPAELAGKTTLEIPGTDLLRAFEQRARAAFVVGPAPADAQAAQAGSLPQVRWQYVDQNFLGTVSRQELLQTR</sequence>
<feature type="chain" id="PRO_5011585905" description="DUF4851 domain-containing protein" evidence="1">
    <location>
        <begin position="23"/>
        <end position="248"/>
    </location>
</feature>
<dbReference type="OrthoDB" id="5456599at2"/>
<keyword evidence="1" id="KW-0732">Signal</keyword>
<dbReference type="Pfam" id="PF16143">
    <property type="entry name" value="DUF4851"/>
    <property type="match status" value="1"/>
</dbReference>
<dbReference type="RefSeq" id="WP_092154625.1">
    <property type="nucleotide sequence ID" value="NZ_FNBX01000016.1"/>
</dbReference>
<keyword evidence="3" id="KW-1185">Reference proteome</keyword>
<evidence type="ECO:0000313" key="3">
    <source>
        <dbReference type="Proteomes" id="UP000199355"/>
    </source>
</evidence>
<accession>A0A1G7PIM7</accession>
<evidence type="ECO:0008006" key="4">
    <source>
        <dbReference type="Google" id="ProtNLM"/>
    </source>
</evidence>
<gene>
    <name evidence="2" type="ORF">SAMN05192586_11627</name>
</gene>
<reference evidence="3" key="1">
    <citation type="submission" date="2016-10" db="EMBL/GenBank/DDBJ databases">
        <authorList>
            <person name="Varghese N."/>
            <person name="Submissions S."/>
        </authorList>
    </citation>
    <scope>NUCLEOTIDE SEQUENCE [LARGE SCALE GENOMIC DNA]</scope>
    <source>
        <strain evidence="3">KHC7</strain>
    </source>
</reference>
<organism evidence="2 3">
    <name type="scientific">Desulfovibrio legallii</name>
    <dbReference type="NCBI Taxonomy" id="571438"/>
    <lineage>
        <taxon>Bacteria</taxon>
        <taxon>Pseudomonadati</taxon>
        <taxon>Thermodesulfobacteriota</taxon>
        <taxon>Desulfovibrionia</taxon>
        <taxon>Desulfovibrionales</taxon>
        <taxon>Desulfovibrionaceae</taxon>
        <taxon>Desulfovibrio</taxon>
    </lineage>
</organism>
<dbReference type="STRING" id="571438.SAMN05192586_11627"/>
<dbReference type="PROSITE" id="PS51257">
    <property type="entry name" value="PROKAR_LIPOPROTEIN"/>
    <property type="match status" value="1"/>
</dbReference>
<feature type="signal peptide" evidence="1">
    <location>
        <begin position="1"/>
        <end position="22"/>
    </location>
</feature>
<protein>
    <recommendedName>
        <fullName evidence="4">DUF4851 domain-containing protein</fullName>
    </recommendedName>
</protein>
<proteinExistence type="predicted"/>
<dbReference type="Proteomes" id="UP000199355">
    <property type="component" value="Unassembled WGS sequence"/>
</dbReference>
<evidence type="ECO:0000313" key="2">
    <source>
        <dbReference type="EMBL" id="SDF86097.1"/>
    </source>
</evidence>
<name>A0A1G7PIM7_9BACT</name>
<dbReference type="AlphaFoldDB" id="A0A1G7PIM7"/>